<evidence type="ECO:0000256" key="9">
    <source>
        <dbReference type="ARBA" id="ARBA00023002"/>
    </source>
</evidence>
<evidence type="ECO:0000256" key="5">
    <source>
        <dbReference type="ARBA" id="ARBA00022617"/>
    </source>
</evidence>
<dbReference type="FunFam" id="1.10.630.10:FF:000042">
    <property type="entry name" value="Cytochrome P450"/>
    <property type="match status" value="1"/>
</dbReference>
<keyword evidence="8" id="KW-0492">Microsome</keyword>
<dbReference type="PROSITE" id="PS51140">
    <property type="entry name" value="CUE"/>
    <property type="match status" value="1"/>
</dbReference>
<evidence type="ECO:0000313" key="18">
    <source>
        <dbReference type="Proteomes" id="UP001151699"/>
    </source>
</evidence>
<evidence type="ECO:0000256" key="6">
    <source>
        <dbReference type="ARBA" id="ARBA00022723"/>
    </source>
</evidence>
<sequence>MHNHNQNSLTQRSIPTNENGVIGSRPALSNHWVTSRPFTRYCPLPVKAGKVDEEPLQEWLTESDWFKKDLVWLLRLEHHRVTLHFGRLQAKMILFVLLLFVILLVIFAKWLINHMNNYWERLGVKYVPPSLPFGNFGKTFRKKISIGELLQEFYQTLNEPFFGLFSTHKPVLVVSDPHLIRLVLVKDFQSFSDRGFYMDEKRDPLTANLFSLGGEKWKQWRTKLSPAFTTGKVKAMFSSIVECGEPLESHVMKLAERKSSIEIREVLAGFTTNAIASTAFGLKIDCIANPETPFRKYGKKYFSLSIKNGFRIMAQTVCPMILKFFRIKAMDQDVEDFFIDSVKQTLFYRENNNIVRPDFFQLLVQLRNTGFISRDDVHTWETKIMKNESDKALTLNEVAAQAFIFFVAGFETSSGTMAYCLHELAVNQELQSRVHREIDEVIKKHDGKVTYECIADLKFLECCIDETLRKYPTLPVLTRQCTIPYTIPGTNVCIEKGTLTMIPTLALHRDPKFYPKPDTFDPDRFYVENIGSKPFVDQPYLPFGVGGRICPGMRSGKLTTKIGLLKMLHKFRYHLDGPADIKFSSSSLVLSPEHEFWSQILYEPACIVSITSFLQDANPYYLPVSSLTSNKNVLQGYKDILTLTLSLLYRLLTVKESEAEWMSPSELGDIIYTNYIITIPMAMDMLIAYGRSNIETLTELLERIFSFNENYISDLITAMRDLEKSFQVIQQKYDENDEKTSFDDLATFTLDCCATVGILLTAYPPARQYALQIKLEQCITNFYDVTIPKLYQQIHTINPESKSLAYLNESRVEILGSFLLLSNYYLDQILNEPGESLKAAESLLAILQEALSDQIFLTDYQRLHPVVNDIEILQQACPQLDMFKVDYILNAYISNRAYGGPLKNGHNFVEDQAEPEGAMALPIENSNPNEQIQEVLNIFPHLTIDFVEKLLQRYESTEKAIAEYLEGNLPPDLIENDIL</sequence>
<dbReference type="InterPro" id="IPR001128">
    <property type="entry name" value="Cyt_P450"/>
</dbReference>
<proteinExistence type="inferred from homology"/>
<comment type="similarity">
    <text evidence="4">Belongs to the cytochrome P450 family.</text>
</comment>
<evidence type="ECO:0000256" key="8">
    <source>
        <dbReference type="ARBA" id="ARBA00022848"/>
    </source>
</evidence>
<comment type="caution">
    <text evidence="17">The sequence shown here is derived from an EMBL/GenBank/DDBJ whole genome shotgun (WGS) entry which is preliminary data.</text>
</comment>
<dbReference type="SUPFAM" id="SSF48264">
    <property type="entry name" value="Cytochrome P450"/>
    <property type="match status" value="1"/>
</dbReference>
<dbReference type="GO" id="GO:0016705">
    <property type="term" value="F:oxidoreductase activity, acting on paired donors, with incorporation or reduction of molecular oxygen"/>
    <property type="evidence" value="ECO:0007669"/>
    <property type="project" value="InterPro"/>
</dbReference>
<dbReference type="PRINTS" id="PR00463">
    <property type="entry name" value="EP450I"/>
</dbReference>
<dbReference type="SUPFAM" id="SSF46934">
    <property type="entry name" value="UBA-like"/>
    <property type="match status" value="1"/>
</dbReference>
<dbReference type="Gene3D" id="1.10.8.10">
    <property type="entry name" value="DNA helicase RuvA subunit, C-terminal domain"/>
    <property type="match status" value="1"/>
</dbReference>
<feature type="binding site" description="axial binding residue" evidence="13">
    <location>
        <position position="550"/>
    </location>
    <ligand>
        <name>heme</name>
        <dbReference type="ChEBI" id="CHEBI:30413"/>
    </ligand>
    <ligandPart>
        <name>Fe</name>
        <dbReference type="ChEBI" id="CHEBI:18248"/>
    </ligandPart>
</feature>
<evidence type="ECO:0000256" key="12">
    <source>
        <dbReference type="ARBA" id="ARBA00023136"/>
    </source>
</evidence>
<dbReference type="Gene3D" id="1.10.630.10">
    <property type="entry name" value="Cytochrome P450"/>
    <property type="match status" value="1"/>
</dbReference>
<dbReference type="InterPro" id="IPR050476">
    <property type="entry name" value="Insect_CytP450_Detox"/>
</dbReference>
<evidence type="ECO:0000256" key="15">
    <source>
        <dbReference type="SAM" id="Phobius"/>
    </source>
</evidence>
<gene>
    <name evidence="17" type="primary">Cyp6d4</name>
    <name evidence="17" type="ORF">Bhyg_11843</name>
</gene>
<dbReference type="PRINTS" id="PR00385">
    <property type="entry name" value="P450"/>
</dbReference>
<keyword evidence="18" id="KW-1185">Reference proteome</keyword>
<dbReference type="GO" id="GO:0005506">
    <property type="term" value="F:iron ion binding"/>
    <property type="evidence" value="ECO:0007669"/>
    <property type="project" value="InterPro"/>
</dbReference>
<dbReference type="CDD" id="cd11056">
    <property type="entry name" value="CYP6-like"/>
    <property type="match status" value="1"/>
</dbReference>
<keyword evidence="5 13" id="KW-0349">Heme</keyword>
<evidence type="ECO:0000256" key="7">
    <source>
        <dbReference type="ARBA" id="ARBA00022824"/>
    </source>
</evidence>
<keyword evidence="9" id="KW-0560">Oxidoreductase</keyword>
<feature type="non-terminal residue" evidence="17">
    <location>
        <position position="1"/>
    </location>
</feature>
<keyword evidence="15" id="KW-0812">Transmembrane</keyword>
<dbReference type="EMBL" id="WJQU01000003">
    <property type="protein sequence ID" value="KAJ6639104.1"/>
    <property type="molecule type" value="Genomic_DNA"/>
</dbReference>
<dbReference type="InterPro" id="IPR002401">
    <property type="entry name" value="Cyt_P450_E_grp-I"/>
</dbReference>
<feature type="domain" description="CUE" evidence="16">
    <location>
        <begin position="927"/>
        <end position="969"/>
    </location>
</feature>
<keyword evidence="12 15" id="KW-0472">Membrane</keyword>
<keyword evidence="10 13" id="KW-0408">Iron</keyword>
<organism evidence="17 18">
    <name type="scientific">Pseudolycoriella hygida</name>
    <dbReference type="NCBI Taxonomy" id="35572"/>
    <lineage>
        <taxon>Eukaryota</taxon>
        <taxon>Metazoa</taxon>
        <taxon>Ecdysozoa</taxon>
        <taxon>Arthropoda</taxon>
        <taxon>Hexapoda</taxon>
        <taxon>Insecta</taxon>
        <taxon>Pterygota</taxon>
        <taxon>Neoptera</taxon>
        <taxon>Endopterygota</taxon>
        <taxon>Diptera</taxon>
        <taxon>Nematocera</taxon>
        <taxon>Sciaroidea</taxon>
        <taxon>Sciaridae</taxon>
        <taxon>Pseudolycoriella</taxon>
    </lineage>
</organism>
<dbReference type="GO" id="GO:0020037">
    <property type="term" value="F:heme binding"/>
    <property type="evidence" value="ECO:0007669"/>
    <property type="project" value="InterPro"/>
</dbReference>
<evidence type="ECO:0000256" key="4">
    <source>
        <dbReference type="ARBA" id="ARBA00010617"/>
    </source>
</evidence>
<keyword evidence="15" id="KW-1133">Transmembrane helix</keyword>
<comment type="cofactor">
    <cofactor evidence="1 13">
        <name>heme</name>
        <dbReference type="ChEBI" id="CHEBI:30413"/>
    </cofactor>
</comment>
<evidence type="ECO:0000313" key="17">
    <source>
        <dbReference type="EMBL" id="KAJ6639104.1"/>
    </source>
</evidence>
<evidence type="ECO:0000256" key="3">
    <source>
        <dbReference type="ARBA" id="ARBA00004406"/>
    </source>
</evidence>
<reference evidence="17" key="1">
    <citation type="submission" date="2022-07" db="EMBL/GenBank/DDBJ databases">
        <authorList>
            <person name="Trinca V."/>
            <person name="Uliana J.V.C."/>
            <person name="Torres T.T."/>
            <person name="Ward R.J."/>
            <person name="Monesi N."/>
        </authorList>
    </citation>
    <scope>NUCLEOTIDE SEQUENCE</scope>
    <source>
        <strain evidence="17">HSMRA1968</strain>
        <tissue evidence="17">Whole embryos</tissue>
    </source>
</reference>
<dbReference type="InterPro" id="IPR017972">
    <property type="entry name" value="Cyt_P450_CS"/>
</dbReference>
<dbReference type="Pfam" id="PF00067">
    <property type="entry name" value="p450"/>
    <property type="match status" value="1"/>
</dbReference>
<name>A0A9Q0MX33_9DIPT</name>
<evidence type="ECO:0000256" key="1">
    <source>
        <dbReference type="ARBA" id="ARBA00001971"/>
    </source>
</evidence>
<protein>
    <submittedName>
        <fullName evidence="17">Cytochrome P450 6d4</fullName>
    </submittedName>
</protein>
<keyword evidence="11" id="KW-0503">Monooxygenase</keyword>
<feature type="transmembrane region" description="Helical" evidence="15">
    <location>
        <begin position="92"/>
        <end position="112"/>
    </location>
</feature>
<feature type="compositionally biased region" description="Polar residues" evidence="14">
    <location>
        <begin position="1"/>
        <end position="19"/>
    </location>
</feature>
<dbReference type="Proteomes" id="UP001151699">
    <property type="component" value="Chromosome X"/>
</dbReference>
<evidence type="ECO:0000256" key="11">
    <source>
        <dbReference type="ARBA" id="ARBA00023033"/>
    </source>
</evidence>
<dbReference type="InterPro" id="IPR003892">
    <property type="entry name" value="CUE"/>
</dbReference>
<dbReference type="GO" id="GO:0005789">
    <property type="term" value="C:endoplasmic reticulum membrane"/>
    <property type="evidence" value="ECO:0007669"/>
    <property type="project" value="UniProtKB-SubCell"/>
</dbReference>
<dbReference type="AlphaFoldDB" id="A0A9Q0MX33"/>
<evidence type="ECO:0000256" key="2">
    <source>
        <dbReference type="ARBA" id="ARBA00004174"/>
    </source>
</evidence>
<keyword evidence="7" id="KW-0256">Endoplasmic reticulum</keyword>
<evidence type="ECO:0000259" key="16">
    <source>
        <dbReference type="PROSITE" id="PS51140"/>
    </source>
</evidence>
<dbReference type="PANTHER" id="PTHR24292:SF100">
    <property type="entry name" value="CYTOCHROME P450 6A16, ISOFORM B-RELATED"/>
    <property type="match status" value="1"/>
</dbReference>
<accession>A0A9Q0MX33</accession>
<dbReference type="InterPro" id="IPR009060">
    <property type="entry name" value="UBA-like_sf"/>
</dbReference>
<dbReference type="GO" id="GO:0043130">
    <property type="term" value="F:ubiquitin binding"/>
    <property type="evidence" value="ECO:0007669"/>
    <property type="project" value="InterPro"/>
</dbReference>
<evidence type="ECO:0000256" key="14">
    <source>
        <dbReference type="SAM" id="MobiDB-lite"/>
    </source>
</evidence>
<dbReference type="PROSITE" id="PS00086">
    <property type="entry name" value="CYTOCHROME_P450"/>
    <property type="match status" value="1"/>
</dbReference>
<evidence type="ECO:0000256" key="10">
    <source>
        <dbReference type="ARBA" id="ARBA00023004"/>
    </source>
</evidence>
<comment type="subcellular location">
    <subcellularLocation>
        <location evidence="3">Endoplasmic reticulum membrane</location>
        <topology evidence="3">Peripheral membrane protein</topology>
    </subcellularLocation>
    <subcellularLocation>
        <location evidence="2">Microsome membrane</location>
        <topology evidence="2">Peripheral membrane protein</topology>
    </subcellularLocation>
</comment>
<keyword evidence="6 13" id="KW-0479">Metal-binding</keyword>
<evidence type="ECO:0000256" key="13">
    <source>
        <dbReference type="PIRSR" id="PIRSR602401-1"/>
    </source>
</evidence>
<dbReference type="OrthoDB" id="2789670at2759"/>
<dbReference type="PANTHER" id="PTHR24292">
    <property type="entry name" value="CYTOCHROME P450"/>
    <property type="match status" value="1"/>
</dbReference>
<dbReference type="GO" id="GO:0004497">
    <property type="term" value="F:monooxygenase activity"/>
    <property type="evidence" value="ECO:0007669"/>
    <property type="project" value="UniProtKB-KW"/>
</dbReference>
<dbReference type="InterPro" id="IPR036396">
    <property type="entry name" value="Cyt_P450_sf"/>
</dbReference>
<feature type="region of interest" description="Disordered" evidence="14">
    <location>
        <begin position="1"/>
        <end position="20"/>
    </location>
</feature>